<gene>
    <name evidence="2" type="ORF">G6534_09785</name>
</gene>
<feature type="transmembrane region" description="Helical" evidence="1">
    <location>
        <begin position="132"/>
        <end position="154"/>
    </location>
</feature>
<keyword evidence="1" id="KW-0472">Membrane</keyword>
<proteinExistence type="predicted"/>
<feature type="transmembrane region" description="Helical" evidence="1">
    <location>
        <begin position="104"/>
        <end position="126"/>
    </location>
</feature>
<feature type="transmembrane region" description="Helical" evidence="1">
    <location>
        <begin position="63"/>
        <end position="83"/>
    </location>
</feature>
<keyword evidence="3" id="KW-1185">Reference proteome</keyword>
<accession>A0A7L7KZV2</accession>
<dbReference type="Proteomes" id="UP000514410">
    <property type="component" value="Chromosome"/>
</dbReference>
<dbReference type="RefSeq" id="WP_059074452.1">
    <property type="nucleotide sequence ID" value="NZ_CP049366.1"/>
</dbReference>
<organism evidence="2 3">
    <name type="scientific">Companilactobacillus pabuli</name>
    <dbReference type="NCBI Taxonomy" id="2714036"/>
    <lineage>
        <taxon>Bacteria</taxon>
        <taxon>Bacillati</taxon>
        <taxon>Bacillota</taxon>
        <taxon>Bacilli</taxon>
        <taxon>Lactobacillales</taxon>
        <taxon>Lactobacillaceae</taxon>
        <taxon>Companilactobacillus</taxon>
    </lineage>
</organism>
<dbReference type="AlphaFoldDB" id="A0A7L7KZV2"/>
<feature type="transmembrane region" description="Helical" evidence="1">
    <location>
        <begin position="12"/>
        <end position="32"/>
    </location>
</feature>
<dbReference type="KEGG" id="cpab:G6534_09785"/>
<evidence type="ECO:0000313" key="3">
    <source>
        <dbReference type="Proteomes" id="UP000514410"/>
    </source>
</evidence>
<dbReference type="EMBL" id="CP049366">
    <property type="protein sequence ID" value="QMT84892.1"/>
    <property type="molecule type" value="Genomic_DNA"/>
</dbReference>
<protein>
    <submittedName>
        <fullName evidence="2">Uncharacterized protein</fullName>
    </submittedName>
</protein>
<keyword evidence="1" id="KW-1133">Transmembrane helix</keyword>
<feature type="transmembrane region" description="Helical" evidence="1">
    <location>
        <begin position="39"/>
        <end position="57"/>
    </location>
</feature>
<evidence type="ECO:0000256" key="1">
    <source>
        <dbReference type="SAM" id="Phobius"/>
    </source>
</evidence>
<keyword evidence="1" id="KW-0812">Transmembrane</keyword>
<reference evidence="2 3" key="1">
    <citation type="submission" date="2020-02" db="EMBL/GenBank/DDBJ databases">
        <title>Complete Genome Sequence of Lactobacillus sp. NFFJ11 Isolated from animal feed.</title>
        <authorList>
            <person name="Jung J.Y."/>
        </authorList>
    </citation>
    <scope>NUCLEOTIDE SEQUENCE [LARGE SCALE GENOMIC DNA]</scope>
    <source>
        <strain evidence="2 3">NFFJ11</strain>
    </source>
</reference>
<sequence length="161" mass="18879">MNFTSLSLPFYQLIVGAVIYICYLGFVMFGGLRKKKIKPIHFILMVIILFWALTKTYSGLGSFWSNVDLIVVLIIAVAKGITLGNKKQVKMINDNYYIWHEKEYILLWSAFFIGKILFTLVLSILFKVNIPIWHMVAYFFVYFTVRTLIIIKLYPEAFKRK</sequence>
<name>A0A7L7KZV2_9LACO</name>
<evidence type="ECO:0000313" key="2">
    <source>
        <dbReference type="EMBL" id="QMT84892.1"/>
    </source>
</evidence>